<comment type="caution">
    <text evidence="1">The sequence shown here is derived from an EMBL/GenBank/DDBJ whole genome shotgun (WGS) entry which is preliminary data.</text>
</comment>
<dbReference type="EMBL" id="VMGI01000033">
    <property type="protein sequence ID" value="TSC93164.1"/>
    <property type="molecule type" value="Genomic_DNA"/>
</dbReference>
<proteinExistence type="predicted"/>
<sequence length="149" mass="16780">MPFGQGIWLYSDKDRNRANVDVSSNAMEITALNTNQAFIIPLESNKWNLLGNPYRTELDFNDRHVWLKIPSGSTYYYKPLSQAFNDGDISQAYKWDPATASYQLKINIAGEKLKINEGFWIKSNLIGAKLVLDDRQISCATATGCGPIQ</sequence>
<gene>
    <name evidence="1" type="ORF">CEN91_282</name>
</gene>
<evidence type="ECO:0000313" key="1">
    <source>
        <dbReference type="EMBL" id="TSC93164.1"/>
    </source>
</evidence>
<name>A0A554LJZ5_9BACT</name>
<evidence type="ECO:0000313" key="2">
    <source>
        <dbReference type="Proteomes" id="UP000315589"/>
    </source>
</evidence>
<organism evidence="1 2">
    <name type="scientific">Candidatus Berkelbacteria bacterium Licking1014_85</name>
    <dbReference type="NCBI Taxonomy" id="2017148"/>
    <lineage>
        <taxon>Bacteria</taxon>
        <taxon>Candidatus Berkelbacteria</taxon>
    </lineage>
</organism>
<accession>A0A554LJZ5</accession>
<dbReference type="Proteomes" id="UP000315589">
    <property type="component" value="Unassembled WGS sequence"/>
</dbReference>
<protein>
    <submittedName>
        <fullName evidence="1">Uncharacterized protein</fullName>
    </submittedName>
</protein>
<dbReference type="AlphaFoldDB" id="A0A554LJZ5"/>
<reference evidence="1 2" key="1">
    <citation type="submission" date="2017-07" db="EMBL/GenBank/DDBJ databases">
        <title>Mechanisms for carbon and nitrogen cycling indicate functional differentiation within the Candidate Phyla Radiation.</title>
        <authorList>
            <person name="Danczak R.E."/>
            <person name="Johnston M.D."/>
            <person name="Kenah C."/>
            <person name="Slattery M."/>
            <person name="Wrighton K.C."/>
            <person name="Wilkins M.J."/>
        </authorList>
    </citation>
    <scope>NUCLEOTIDE SEQUENCE [LARGE SCALE GENOMIC DNA]</scope>
    <source>
        <strain evidence="1">Licking1014_85</strain>
    </source>
</reference>